<dbReference type="InterPro" id="IPR050091">
    <property type="entry name" value="PKS_NRPS_Biosynth_Enz"/>
</dbReference>
<dbReference type="SUPFAM" id="SSF52151">
    <property type="entry name" value="FabD/lysophospholipase-like"/>
    <property type="match status" value="4"/>
</dbReference>
<dbReference type="InterPro" id="IPR049900">
    <property type="entry name" value="PKS_mFAS_DH"/>
</dbReference>
<dbReference type="Gene3D" id="3.40.47.10">
    <property type="match status" value="3"/>
</dbReference>
<dbReference type="Proteomes" id="UP001617907">
    <property type="component" value="Unassembled WGS sequence"/>
</dbReference>
<evidence type="ECO:0000313" key="13">
    <source>
        <dbReference type="EMBL" id="MFJ6041495.1"/>
    </source>
</evidence>
<dbReference type="InterPro" id="IPR020841">
    <property type="entry name" value="PKS_Beta-ketoAc_synthase_dom"/>
</dbReference>
<dbReference type="PROSITE" id="PS52004">
    <property type="entry name" value="KS3_2"/>
    <property type="match status" value="3"/>
</dbReference>
<dbReference type="InterPro" id="IPR041618">
    <property type="entry name" value="PKS_DE"/>
</dbReference>
<gene>
    <name evidence="13" type="ORF">ACIQFM_35260</name>
</gene>
<feature type="region of interest" description="C-terminal hotdog fold" evidence="8">
    <location>
        <begin position="5283"/>
        <end position="5432"/>
    </location>
</feature>
<dbReference type="Gene3D" id="3.40.50.720">
    <property type="entry name" value="NAD(P)-binding Rossmann-like Domain"/>
    <property type="match status" value="5"/>
</dbReference>
<dbReference type="InterPro" id="IPR042104">
    <property type="entry name" value="PKS_dehydratase_sf"/>
</dbReference>
<dbReference type="InterPro" id="IPR020843">
    <property type="entry name" value="ER"/>
</dbReference>
<dbReference type="SMART" id="SM00826">
    <property type="entry name" value="PKS_DH"/>
    <property type="match status" value="2"/>
</dbReference>
<feature type="domain" description="Ketosynthase family 3 (KS3)" evidence="11">
    <location>
        <begin position="4275"/>
        <end position="4701"/>
    </location>
</feature>
<dbReference type="SMART" id="SM00829">
    <property type="entry name" value="PKS_ER"/>
    <property type="match status" value="1"/>
</dbReference>
<dbReference type="InterPro" id="IPR049552">
    <property type="entry name" value="PKS_DH_N"/>
</dbReference>
<dbReference type="RefSeq" id="WP_350892326.1">
    <property type="nucleotide sequence ID" value="NZ_JBEOTR010000039.1"/>
</dbReference>
<dbReference type="PANTHER" id="PTHR43775">
    <property type="entry name" value="FATTY ACID SYNTHASE"/>
    <property type="match status" value="1"/>
</dbReference>
<feature type="region of interest" description="Disordered" evidence="9">
    <location>
        <begin position="746"/>
        <end position="769"/>
    </location>
</feature>
<keyword evidence="5" id="KW-0045">Antibiotic biosynthesis</keyword>
<evidence type="ECO:0000256" key="3">
    <source>
        <dbReference type="ARBA" id="ARBA00022553"/>
    </source>
</evidence>
<dbReference type="SUPFAM" id="SSF47336">
    <property type="entry name" value="ACP-like"/>
    <property type="match status" value="4"/>
</dbReference>
<protein>
    <submittedName>
        <fullName evidence="13">Type I polyketide synthase</fullName>
    </submittedName>
</protein>
<dbReference type="SMART" id="SM00825">
    <property type="entry name" value="PKS_KS"/>
    <property type="match status" value="3"/>
</dbReference>
<dbReference type="SUPFAM" id="SSF53901">
    <property type="entry name" value="Thiolase-like"/>
    <property type="match status" value="3"/>
</dbReference>
<dbReference type="InterPro" id="IPR016036">
    <property type="entry name" value="Malonyl_transacylase_ACP-bd"/>
</dbReference>
<evidence type="ECO:0000256" key="9">
    <source>
        <dbReference type="SAM" id="MobiDB-lite"/>
    </source>
</evidence>
<dbReference type="Pfam" id="PF00698">
    <property type="entry name" value="Acyl_transf_1"/>
    <property type="match status" value="4"/>
</dbReference>
<keyword evidence="2" id="KW-0596">Phosphopantetheine</keyword>
<dbReference type="Pfam" id="PF02801">
    <property type="entry name" value="Ketoacyl-synt_C"/>
    <property type="match status" value="3"/>
</dbReference>
<proteinExistence type="predicted"/>
<dbReference type="InterPro" id="IPR016039">
    <property type="entry name" value="Thiolase-like"/>
</dbReference>
<dbReference type="Pfam" id="PF16197">
    <property type="entry name" value="KAsynt_C_assoc"/>
    <property type="match status" value="3"/>
</dbReference>
<dbReference type="Gene3D" id="1.10.1200.10">
    <property type="entry name" value="ACP-like"/>
    <property type="match status" value="4"/>
</dbReference>
<dbReference type="PROSITE" id="PS50075">
    <property type="entry name" value="CARRIER"/>
    <property type="match status" value="4"/>
</dbReference>
<dbReference type="InterPro" id="IPR018201">
    <property type="entry name" value="Ketoacyl_synth_AS"/>
</dbReference>
<dbReference type="PROSITE" id="PS52019">
    <property type="entry name" value="PKS_MFAS_DH"/>
    <property type="match status" value="2"/>
</dbReference>
<dbReference type="InterPro" id="IPR016035">
    <property type="entry name" value="Acyl_Trfase/lysoPLipase"/>
</dbReference>
<feature type="domain" description="PKS/mFAS DH" evidence="12">
    <location>
        <begin position="5146"/>
        <end position="5432"/>
    </location>
</feature>
<evidence type="ECO:0000256" key="4">
    <source>
        <dbReference type="ARBA" id="ARBA00022679"/>
    </source>
</evidence>
<dbReference type="SUPFAM" id="SSF50129">
    <property type="entry name" value="GroES-like"/>
    <property type="match status" value="1"/>
</dbReference>
<dbReference type="InterPro" id="IPR020806">
    <property type="entry name" value="PKS_PP-bd"/>
</dbReference>
<sequence>MQLLSTEPLAVTGLALPAADGEPVPAPAVLTALGIGDGDVTHPRLLRRVWEALEDARTVPSRLRGTPVTLLLADGADEVRRAFGLAHDDCDDVGGNGNGGGNGGDGEGGRHGDSGGLTLAGGPDGIVVLRPLAGALADGDPVRCVVGAMAAAGTGAESGEADGGEADGDLAEHVRAVLAPYWSGLPLTVGPAPASPAEEPGNGPLSPPWVLSAPTPAGLAARAADLRDLLVGPAAPASAPAPAPAPAPRDADLGWSLATTREEFPYRAAVFGTDRAAALDGLARGEHGTGSATGFAEVPPGVVFVFPGQGPQWQGMAVELLDTHAVFAARFHECAQALEPYLTWRIEDVLRGAPGAPAMVALDVVQPTLFAVMVALAAMWQELGVRPAAVVGHCLGEVAAACVTGALSLDDTARVVTLWSQAQATLAGHGDMMSVPLPADRVTELLADYGGDLELAGINGPALVTVSGRATAVDDLLTRLRAEGVRARKLPVGFAGHSVQVETLREGLMADLATLRPRLPHVPYFATLDGVWLTDDRLGSEYWYRNLRECVRFDRAVGEVLDAGHRIFLEISPHPVLTLAMEEVIAQRGVDATALAGLRRDAPGADRIAAVLAELYVRGVPVDWRAAYAGWRPRTVALPGYPFDRAAGTAGAVADGPHPRWAALAPGDLDAELLALVRAEAAAVCGQEPEPALTFWEQGFESVTVVELRRRLGDAIGLRLPVTLLFDHPTPLAVAARLRAELTGATEPASALGPAHPGNTPRPGGADDDPVAVVSMACRFPGGVRTPEEFWQLIVAERDAVGPFPADRGWDDWTGEGELAQQEGGFLDVTGFDPAFFRISPREALVMDPQQRQLLEVAWETFERAGIVPDTLRGARVGVFVGAMAMDYGPRMHEAGNDAQGYVLTGNTASVASGRLAYTFGVQGPTVTVDTACSSSLVALHLAVQAVRTGECAMALAGGATVMSTPGMIVEMGRQGALSAGGRCRAFSASTDGFGLSEGAGLVLLERLSDARRNGHDVLAVIRGSAINHDGASNGLTAPNGLSQRQVIQQALAAAGVGQADVDLIEAHGTGTTLGDPIEAEALLDTYGRGRPPGSPVRLGSVKSNIGHTQAASGIAGVIKAVLAMRYGVMPRSLHITEPTPHVDWSSGDVSLLTATVPWPELDRPRRTGVSSFGISGTNAHVILEGADEPATSGAADGAPVTDPPVTDPPATAVPVVLSAPTAGVVREQAALLRDAVAADPRTRPAALGAALARSRTVFGHRAAVLAATREDLLAGLEALAEGLPAAGARTGEAVAGRPVFVFPGQGGQWAGMGRELRDASPVFRERLAECEAALAPYVDWTMDQVLADTPEAAALLRRSDVVQPALFAVMVALAAVWRSYGVTPAAVIGHSQGEIAAACVAGALSLDDAARVVALRASVLMDVAGTGGLVSVQADAERVAELRARFGDRLEVAGLNAPTLTVLAGATASLDALLELCRAQGVRARRVDIDYASHSSAMAGLGDRLLPRIDGIRPRSGQVPLYSTVTGARLDTATMDGAYWLRNLCSPVRFADAQRALIADGHRLFVDVGAHPVLTVAIQENLTAAGVSGAALGTLRRGAGGPAQMLTALADAWAHGAAPDWDAVFPGERGDVSVLPTYPFQRERYWLAPGDGHARGGSVFGAVAVDHPLLEGRMTLADGDRSVLTGTVSLAAHPWLAGHAVGGGVLLPGTALLELATQAGDGVGCDLVEELVLEVPLPLDEDAAASRIQIVVDSAGPDGRRPLTVHARRSDDEPWTRHASGTLARSATAAPDATPGAGAGLMPPADAERVDLTGAYARLAEAGYAYGDTFRGLRAMWRRGDRIWAEVLLPDDVATGGFHLHPALLDAALHPLLVGSARLELPFTLRGVRLHATGATMLRVCLERSGDGPVRLWAVDADGAPVLSVAALTLRTVTAGQAPTGADGLFRIAWRPVTDAAAAAAPDGATVLAAPDTPVGVDPASAAHQVAEQVLHRAQELLDGAGPVVVTTRGAVAALPGEDADPAQAAVRGLLRGAQAEHPGRFTLVDTDGSLDPAAVPAGEPQVCVRDGAVLVPRLVPATAEGILPRSDNWRLDATAPGTIDGLGVVEAAAHGELGPHEVLVGVRAAGLNFRDVLITLGLYPGDAALGTEGAGVVLATGPDVTGLAPGDRVTGFLTNGFGPRAVTDHRKLARIPDGWTYARAAAVPVAYLTAYYGLVELADVRPGQKVLVHAAAGGVGVAAGHIARYLGADVYATAHPGKWDTLRALGYPDSHIASSRDAGFAEAFGGGFDVVLNSLTGELLDASIGVLRPGGRLLELGKTDPRDPAALPDVVYRPYDLLAEPPAERLHEMLTTVLGLLADGTCPEAPVTTWDMREAPDAFRHLQQARHVGKIVLTLPPPLDPDGTVLITGGTGTLGALVARHLVTTHGARHLLLAGRRGPAADGAAELRAELTALGATVTIAACDTADRDALAELLSAVDPGHPLTAVVHAAGVLADATVGSLTDEQLHAVLRPKADAAWHLHELTRDQELAAFVLFSSTAVVLGTAGQANYAAANAFLDALARHRHGLGLPATALDWGLWATASGMTGSLSRGDLDRLRRTGLRPMSAADGLSLLDAALRCPAPQLVAARLDRAALRALDTPDPLFQRLLPTTVSRPAAQGASGWARELAGLDDGERRAAARHQVRTHAAAVLGHTPESVGPDRTFRDLGFDSLTSVELRNRLAAGTGLSLSAAVVFDHPTVTALADHLLSLVAGEQPAASGPAVARDTGDDPVVVVGMACRFPGGVRSPEDLWQLVSDGKDAIGPLPDDRGWDLAALLDPAGRPGTTYAEAGGFLYDAGDFDPEFFGISPREALAMDPQQRLLLETTWEAFEQAGIDPTRLRGSNTGVYTGVVAQEYGTDRHDGDEETEGYLLTGRTSSLASGRVSYVMGFEGPAITVDTACSSSLVAMHMAAQALRAGECDLALAGGVTVMATPFTLTEFARQRGLSADGRCKAFSDDADGTGFSEGAGLVVLERLGDARRLGHRVLAVLRGSAVNQDGASNGLTAPNGPAQERVIRQALATAGLRPGQIDAVEAHGTGTRLGDPIEAHALLATYGRDRHRPLLLGSVKSNIGHTQAAAGVAGVIKMILSIGAGTLPRTLHAATPSRHVDWSQGRVRLLDEPAPWPHTGEPRRAAVSSFGISGTNAHVILEQPPEHAGAEPGPAPASGVTPVPWLISARGEPALRARIRQLSELIDADPGLSPLAVARELAVGHAQLEHRTYVVGTTAQELRRRLDDPWDAVEAGTGAVAFLFSGQGAQRAGMGRELAAAYPVFAEALEAALAHLEPELREIMWGDGAALTRTRWTQPALFAVETALFRLLEHWGVRPAHLLGHSIGGITAAHVAGVLDLADAATLITARARLMDELPAGAMAALEGTEDEIAAALPDGVSVAALNAPGTVVVSGTPDAVAALSARWRERGRRTRALDVSHAFHSPHMDPVLDAFRAVARRLTYHEPNIPVVSDLTGRPATAEQLCDPEHWVQALRRPVRFRDGLAALAELGTEVFLELGPSPALSPHVPAPGVAVPLLRTDRPEPESLATALAAAHTHGVPVAWDTVLPQAPPVTLPAYPFQRERYWLTSRPERATAQDAGFWSMVDGGDVRALADTLRADEDEADALATVLPRLSAWRERGRPGSRLDGWRHRVTWRPVAADPASAAAPRGTWVVVVADGEPDTAWPDAVTELLAEHATVELLTLAGEPDRERLAERLRAAAPSAVLSLLPMSRATHPRHPGLPWGLAATLVLTQALADTGLDAPMWTLTSGAVGTGADDPVTDLAAAQCWGLARSAALEHPRLWGGLVDLPAAPPGEELRDRLRLALSGPGGEDQLAVRTTGLFARRLVPAPVAARPGPDDAWRPRGTVLVTGGTGGLGAHAARWLAANGAERLVLVSRRGADAPGAAALAAELDCPVTVAACDVTDSGALDELLVRIRAEGPPLRAVVHAAGLPQDTPLAGTRIAELAEINGKATAAGHLSRLLADDPLDAFVLFSSVAATWGSAGQGAYAAANAALDALAEQRRARGATATSIAWGLWAGQSMATDMLARVERTGLRAMAPRAAIAALQTALDQDDTTVTVADVDWPRFLRLFAIARHRPLFADLPTARDAEAPARSGEDSVNEAAGLAGLAPVVRSARLLELVAGHTAAITGRAADPDTRRPFKALGFDSLMTVELRNRLAATLGIELPSTLVFDYPSPADLAARLDTLIAGPPAPDVTVPDSATPPAPTTAAADDPVVVVGMACRFPGGARSPEQLWRLVSDGVDAVGAFPADRGWDVDNLYHPDPDHPGTTYSDRGGFLYDAGDFDPEFFGISPREALAMDPQQRLLLETAWEAFEYAGIDPARLRGSNTGVYAGVSAQEYGGGPGHGPDDVRGHLATGGATSVASGRIAFTLGLHGPAVTVDTACSSSLVATHLAAQALRTGECDLALAGGVTVMSGPAVFLEFSRQRGLAPDGRCKAFSDDADGTGWSEGAGLLVLERLSDARRLGHRPLAIVRATAVNQDGASNGLTAPNGPAQERVIRQALATAGLRPGQIDAVEAHGTGTRLGDPIEAHALLATYGREHTAERPLHLGTVKSNIGHTQAAAGVAGTIKMIMAMNQGELPRTLHVAGPSRRVDWDTGHVALLTAATAWPDTGEPRRAAVSSFGISGTNAHLILEQAPPLADASTAEPAAPPVPVPWLLSARTEPALRDRVRRLRAFLDERPEATPAQVARALGTTRTHFEHRTSVVGATRDELARRLDGPPAAVRRGDGHTAVMFPGQGAQRAGMGRELYASYPVFAAAYDEVCAHLDPRLREIVDKGGEQLDRTEFTQPALFAVETALYRLLESWGVHPGLLIGHSLGELTAAHVAGVLSLPDAARLISARARLMQALPQSGAMAALAVAEEEIRAELPPGVGIAAVNGPGSVVVSGDAAAVLALTGRWRERGRKTRRLAVSHAFHSHHMDPMLDEFRRVAEEVTYHEPAIPIVSHVTGREATAAELTDPGYWVRQLREPVRFHDGVTRLRELGVSVFLEAGPDAVLSALVEGADAVVPLLRAGRPEPATVMTALATAHDHGTPVDWDAVLPPAAPLRLPTYPFQHRTYWLPGGRTSGTTDASPSAVGHPLLRELIELDDGGALYTGRVSRRAHPWTDDHDVFGTTVIAGATWVELIAWAAREQGCPEIVELNHEAPLVLPTDRVTDLQLRLAAPGADGRRQVTLRCRADGTRSGWTGLARAVVTGGAPLDAAAPDTLRVWPPRDAERLDTETFYRRFEEHGFFRWGPAFQSLRTAWRSGDSVLAELHFPEHTDAGGYDLHPALLDASLHALGLDGTPDGLLPPIEDAGLPTERPRIPFAWRRVRIHGRGARTVRVRMVAAADGGAELTLADESGRIVAEIGSFVTMPISRDQLRGSLTTPRHESLFHLTWDRITPPEHDAMPRAVRLGDEYERSDDRAAALTSTPPEVVVARVPDCDDAHSASADPTSVHARTVGVLGLIQSWQAAPKPASARLVVLTRGGVTLPSDAVPPAPAHAAVWGLVRAAQAEEPGRFTLIDVDEEPADALLAAALATGETQLALRGGQFHLPRLARLPDAPAQRTVRPSDPDGTVLVTGGTGTLGGLLARHLAERHGVRHLLLAGRRGVISDELRDELAALDAEVTVAPCDTADRDALAALLASVPAAHPLTGVVHAAGVIDDAVLAEQTPERLRAVLRSKADAAWHLHELTKDLDLSAFVLFSGAAGVLGGAGQANYSAANAFLDGLAAHRARLGLPVTSLAWGLWEQPSGVTGHLDDADRSRIARGGMRPLPTRMALTLYDAALASGVPTLLPAWLDPSAVADPAAVPAVLKTLVRDSARSGAGATGTAATARAAADDLRGLSSTELKRRLLALVTTHVATVADHAAQGVEARRPLKELGFDSLMTVELRNRLAGATGLSLPATLVFDHPTPAALAQHLHDLLGPDDTGPEPAQEKVSDEAVRTALLSVPIAALRDAGLLDALLRLTAPEPGNTAAPDLEEAAESIDTMDSEDLIRMALGGGR</sequence>
<feature type="domain" description="Carrier" evidence="10">
    <location>
        <begin position="5905"/>
        <end position="5979"/>
    </location>
</feature>
<evidence type="ECO:0000259" key="10">
    <source>
        <dbReference type="PROSITE" id="PS50075"/>
    </source>
</evidence>
<dbReference type="Pfam" id="PF00550">
    <property type="entry name" value="PP-binding"/>
    <property type="match status" value="4"/>
</dbReference>
<dbReference type="InterPro" id="IPR013154">
    <property type="entry name" value="ADH-like_N"/>
</dbReference>
<dbReference type="PANTHER" id="PTHR43775:SF51">
    <property type="entry name" value="INACTIVE PHENOLPHTHIOCEROL SYNTHESIS POLYKETIDE SYNTHASE TYPE I PKS1-RELATED"/>
    <property type="match status" value="1"/>
</dbReference>
<dbReference type="InterPro" id="IPR014030">
    <property type="entry name" value="Ketoacyl_synth_N"/>
</dbReference>
<dbReference type="CDD" id="cd05195">
    <property type="entry name" value="enoyl_red"/>
    <property type="match status" value="1"/>
</dbReference>
<dbReference type="Pfam" id="PF21089">
    <property type="entry name" value="PKS_DH_N"/>
    <property type="match status" value="2"/>
</dbReference>
<feature type="region of interest" description="Disordered" evidence="9">
    <location>
        <begin position="1190"/>
        <end position="1209"/>
    </location>
</feature>
<dbReference type="InterPro" id="IPR014043">
    <property type="entry name" value="Acyl_transferase_dom"/>
</dbReference>
<dbReference type="InterPro" id="IPR011032">
    <property type="entry name" value="GroES-like_sf"/>
</dbReference>
<dbReference type="Pfam" id="PF08659">
    <property type="entry name" value="KR"/>
    <property type="match status" value="3"/>
</dbReference>
<dbReference type="InterPro" id="IPR049551">
    <property type="entry name" value="PKS_DH_C"/>
</dbReference>
<dbReference type="InterPro" id="IPR057326">
    <property type="entry name" value="KR_dom"/>
</dbReference>
<dbReference type="Gene3D" id="3.40.366.10">
    <property type="entry name" value="Malonyl-Coenzyme A Acyl Carrier Protein, domain 2"/>
    <property type="match status" value="4"/>
</dbReference>
<dbReference type="Pfam" id="PF08240">
    <property type="entry name" value="ADH_N"/>
    <property type="match status" value="1"/>
</dbReference>
<dbReference type="EMBL" id="JBIVPC010000030">
    <property type="protein sequence ID" value="MFJ6041495.1"/>
    <property type="molecule type" value="Genomic_DNA"/>
</dbReference>
<evidence type="ECO:0000256" key="7">
    <source>
        <dbReference type="ARBA" id="ARBA00023315"/>
    </source>
</evidence>
<dbReference type="SUPFAM" id="SSF55048">
    <property type="entry name" value="Probable ACP-binding domain of malonyl-CoA ACP transacylase"/>
    <property type="match status" value="4"/>
</dbReference>
<dbReference type="Pfam" id="PF14765">
    <property type="entry name" value="PS-DH"/>
    <property type="match status" value="2"/>
</dbReference>
<dbReference type="InterPro" id="IPR014031">
    <property type="entry name" value="Ketoacyl_synth_C"/>
</dbReference>
<dbReference type="SMART" id="SM00822">
    <property type="entry name" value="PKS_KR"/>
    <property type="match status" value="3"/>
</dbReference>
<keyword evidence="14" id="KW-1185">Reference proteome</keyword>
<evidence type="ECO:0000256" key="2">
    <source>
        <dbReference type="ARBA" id="ARBA00022450"/>
    </source>
</evidence>
<feature type="region of interest" description="Disordered" evidence="9">
    <location>
        <begin position="1760"/>
        <end position="1805"/>
    </location>
</feature>
<dbReference type="NCBIfam" id="NF045894">
    <property type="entry name" value="PKS_plus_SDR"/>
    <property type="match status" value="1"/>
</dbReference>
<dbReference type="CDD" id="cd08952">
    <property type="entry name" value="KR_1_SDR_x"/>
    <property type="match status" value="1"/>
</dbReference>
<feature type="active site" description="Proton donor; for dehydratase activity" evidence="8">
    <location>
        <position position="5343"/>
    </location>
</feature>
<dbReference type="SMART" id="SM00827">
    <property type="entry name" value="PKS_AT"/>
    <property type="match status" value="4"/>
</dbReference>
<dbReference type="Pfam" id="PF13602">
    <property type="entry name" value="ADH_zinc_N_2"/>
    <property type="match status" value="1"/>
</dbReference>
<feature type="compositionally biased region" description="Gly residues" evidence="9">
    <location>
        <begin position="94"/>
        <end position="106"/>
    </location>
</feature>
<feature type="region of interest" description="C-terminal hotdog fold" evidence="8">
    <location>
        <begin position="1808"/>
        <end position="1963"/>
    </location>
</feature>
<feature type="domain" description="Carrier" evidence="10">
    <location>
        <begin position="4173"/>
        <end position="4250"/>
    </location>
</feature>
<name>A0ABW8HL70_9ACTN</name>
<reference evidence="13 14" key="1">
    <citation type="submission" date="2024-10" db="EMBL/GenBank/DDBJ databases">
        <title>The Natural Products Discovery Center: Release of the First 8490 Sequenced Strains for Exploring Actinobacteria Biosynthetic Diversity.</title>
        <authorList>
            <person name="Kalkreuter E."/>
            <person name="Kautsar S.A."/>
            <person name="Yang D."/>
            <person name="Bader C.D."/>
            <person name="Teijaro C.N."/>
            <person name="Fluegel L."/>
            <person name="Davis C.M."/>
            <person name="Simpson J.R."/>
            <person name="Lauterbach L."/>
            <person name="Steele A.D."/>
            <person name="Gui C."/>
            <person name="Meng S."/>
            <person name="Li G."/>
            <person name="Viehrig K."/>
            <person name="Ye F."/>
            <person name="Su P."/>
            <person name="Kiefer A.F."/>
            <person name="Nichols A."/>
            <person name="Cepeda A.J."/>
            <person name="Yan W."/>
            <person name="Fan B."/>
            <person name="Jiang Y."/>
            <person name="Adhikari A."/>
            <person name="Zheng C.-J."/>
            <person name="Schuster L."/>
            <person name="Cowan T.M."/>
            <person name="Smanski M.J."/>
            <person name="Chevrette M.G."/>
            <person name="De Carvalho L.P.S."/>
            <person name="Shen B."/>
        </authorList>
    </citation>
    <scope>NUCLEOTIDE SEQUENCE [LARGE SCALE GENOMIC DNA]</scope>
    <source>
        <strain evidence="13 14">NPDC093086</strain>
    </source>
</reference>
<keyword evidence="6" id="KW-0511">Multifunctional enzyme</keyword>
<dbReference type="CDD" id="cd00833">
    <property type="entry name" value="PKS"/>
    <property type="match status" value="3"/>
</dbReference>
<feature type="active site" description="Proton acceptor; for dehydratase activity" evidence="8">
    <location>
        <position position="1700"/>
    </location>
</feature>
<dbReference type="InterPro" id="IPR006162">
    <property type="entry name" value="Ppantetheine_attach_site"/>
</dbReference>
<dbReference type="PROSITE" id="PS00606">
    <property type="entry name" value="KS3_1"/>
    <property type="match status" value="2"/>
</dbReference>
<keyword evidence="3" id="KW-0597">Phosphoprotein</keyword>
<dbReference type="InterPro" id="IPR032821">
    <property type="entry name" value="PKS_assoc"/>
</dbReference>
<evidence type="ECO:0000256" key="6">
    <source>
        <dbReference type="ARBA" id="ARBA00023268"/>
    </source>
</evidence>
<dbReference type="SUPFAM" id="SSF51735">
    <property type="entry name" value="NAD(P)-binding Rossmann-fold domains"/>
    <property type="match status" value="7"/>
</dbReference>
<organism evidence="13 14">
    <name type="scientific">Streptomyces ardesiacus</name>
    <dbReference type="NCBI Taxonomy" id="285564"/>
    <lineage>
        <taxon>Bacteria</taxon>
        <taxon>Bacillati</taxon>
        <taxon>Actinomycetota</taxon>
        <taxon>Actinomycetes</taxon>
        <taxon>Kitasatosporales</taxon>
        <taxon>Streptomycetaceae</taxon>
        <taxon>Streptomyces</taxon>
    </lineage>
</organism>
<feature type="domain" description="Ketosynthase family 3 (KS3)" evidence="11">
    <location>
        <begin position="2773"/>
        <end position="3196"/>
    </location>
</feature>
<evidence type="ECO:0000313" key="14">
    <source>
        <dbReference type="Proteomes" id="UP001617907"/>
    </source>
</evidence>
<feature type="domain" description="PKS/mFAS DH" evidence="12">
    <location>
        <begin position="1668"/>
        <end position="1963"/>
    </location>
</feature>
<keyword evidence="7" id="KW-0012">Acyltransferase</keyword>
<evidence type="ECO:0000259" key="12">
    <source>
        <dbReference type="PROSITE" id="PS52019"/>
    </source>
</evidence>
<dbReference type="PROSITE" id="PS00012">
    <property type="entry name" value="PHOSPHOPANTETHEINE"/>
    <property type="match status" value="3"/>
</dbReference>
<dbReference type="InterPro" id="IPR013968">
    <property type="entry name" value="PKS_KR"/>
</dbReference>
<feature type="region of interest" description="Disordered" evidence="9">
    <location>
        <begin position="90"/>
        <end position="117"/>
    </location>
</feature>
<feature type="region of interest" description="N-terminal hotdog fold" evidence="8">
    <location>
        <begin position="1668"/>
        <end position="1791"/>
    </location>
</feature>
<comment type="pathway">
    <text evidence="1">Antibiotic biosynthesis.</text>
</comment>
<feature type="region of interest" description="N-terminal hotdog fold" evidence="8">
    <location>
        <begin position="5146"/>
        <end position="5268"/>
    </location>
</feature>
<feature type="domain" description="Carrier" evidence="10">
    <location>
        <begin position="2681"/>
        <end position="2755"/>
    </location>
</feature>
<dbReference type="SMART" id="SM00823">
    <property type="entry name" value="PKS_PP"/>
    <property type="match status" value="4"/>
</dbReference>
<dbReference type="Gene3D" id="3.10.129.110">
    <property type="entry name" value="Polyketide synthase dehydratase"/>
    <property type="match status" value="2"/>
</dbReference>
<evidence type="ECO:0000256" key="1">
    <source>
        <dbReference type="ARBA" id="ARBA00004792"/>
    </source>
</evidence>
<dbReference type="Gene3D" id="3.30.70.3290">
    <property type="match status" value="4"/>
</dbReference>
<dbReference type="InterPro" id="IPR036291">
    <property type="entry name" value="NAD(P)-bd_dom_sf"/>
</dbReference>
<feature type="domain" description="Carrier" evidence="10">
    <location>
        <begin position="668"/>
        <end position="742"/>
    </location>
</feature>
<dbReference type="SMART" id="SM01294">
    <property type="entry name" value="PKS_PP_betabranch"/>
    <property type="match status" value="2"/>
</dbReference>
<dbReference type="InterPro" id="IPR001227">
    <property type="entry name" value="Ac_transferase_dom_sf"/>
</dbReference>
<dbReference type="Pfam" id="PF22953">
    <property type="entry name" value="SpnB_Rossmann"/>
    <property type="match status" value="2"/>
</dbReference>
<dbReference type="CDD" id="cd08956">
    <property type="entry name" value="KR_3_FAS_SDR_x"/>
    <property type="match status" value="2"/>
</dbReference>
<keyword evidence="4" id="KW-0808">Transferase</keyword>
<feature type="compositionally biased region" description="Low complexity" evidence="9">
    <location>
        <begin position="1788"/>
        <end position="1797"/>
    </location>
</feature>
<dbReference type="InterPro" id="IPR020807">
    <property type="entry name" value="PKS_DH"/>
</dbReference>
<dbReference type="Gene3D" id="3.90.180.10">
    <property type="entry name" value="Medium-chain alcohol dehydrogenases, catalytic domain"/>
    <property type="match status" value="1"/>
</dbReference>
<dbReference type="InterPro" id="IPR036736">
    <property type="entry name" value="ACP-like_sf"/>
</dbReference>
<feature type="active site" description="Proton donor; for dehydratase activity" evidence="8">
    <location>
        <position position="1867"/>
    </location>
</feature>
<comment type="caution">
    <text evidence="13">The sequence shown here is derived from an EMBL/GenBank/DDBJ whole genome shotgun (WGS) entry which is preliminary data.</text>
</comment>
<dbReference type="InterPro" id="IPR009081">
    <property type="entry name" value="PP-bd_ACP"/>
</dbReference>
<evidence type="ECO:0000259" key="11">
    <source>
        <dbReference type="PROSITE" id="PS52004"/>
    </source>
</evidence>
<feature type="active site" description="Proton acceptor; for dehydratase activity" evidence="8">
    <location>
        <position position="5177"/>
    </location>
</feature>
<dbReference type="InterPro" id="IPR055123">
    <property type="entry name" value="SpnB-like_Rossmann"/>
</dbReference>
<feature type="domain" description="Ketosynthase family 3 (KS3)" evidence="11">
    <location>
        <begin position="768"/>
        <end position="1186"/>
    </location>
</feature>
<evidence type="ECO:0000256" key="8">
    <source>
        <dbReference type="PROSITE-ProRule" id="PRU01363"/>
    </source>
</evidence>
<accession>A0ABW8HL70</accession>
<dbReference type="Pfam" id="PF00109">
    <property type="entry name" value="ketoacyl-synt"/>
    <property type="match status" value="3"/>
</dbReference>
<evidence type="ECO:0000256" key="5">
    <source>
        <dbReference type="ARBA" id="ARBA00023194"/>
    </source>
</evidence>
<dbReference type="Pfam" id="PF18369">
    <property type="entry name" value="PKS_DE"/>
    <property type="match status" value="1"/>
</dbReference>